<dbReference type="KEGG" id="dcr:108193359"/>
<dbReference type="AlphaFoldDB" id="A0AAF1B6C9"/>
<proteinExistence type="predicted"/>
<organism evidence="3 4">
    <name type="scientific">Daucus carota subsp. sativus</name>
    <name type="common">Carrot</name>
    <dbReference type="NCBI Taxonomy" id="79200"/>
    <lineage>
        <taxon>Eukaryota</taxon>
        <taxon>Viridiplantae</taxon>
        <taxon>Streptophyta</taxon>
        <taxon>Embryophyta</taxon>
        <taxon>Tracheophyta</taxon>
        <taxon>Spermatophyta</taxon>
        <taxon>Magnoliopsida</taxon>
        <taxon>eudicotyledons</taxon>
        <taxon>Gunneridae</taxon>
        <taxon>Pentapetalae</taxon>
        <taxon>asterids</taxon>
        <taxon>campanulids</taxon>
        <taxon>Apiales</taxon>
        <taxon>Apiaceae</taxon>
        <taxon>Apioideae</taxon>
        <taxon>Scandiceae</taxon>
        <taxon>Daucinae</taxon>
        <taxon>Daucus</taxon>
        <taxon>Daucus sect. Daucus</taxon>
    </lineage>
</organism>
<accession>A0AAF1B6C9</accession>
<reference evidence="3" key="2">
    <citation type="submission" date="2022-03" db="EMBL/GenBank/DDBJ databases">
        <title>Draft title - Genomic analysis of global carrot germplasm unveils the trajectory of domestication and the origin of high carotenoid orange carrot.</title>
        <authorList>
            <person name="Iorizzo M."/>
            <person name="Ellison S."/>
            <person name="Senalik D."/>
            <person name="Macko-Podgorni A."/>
            <person name="Grzebelus D."/>
            <person name="Bostan H."/>
            <person name="Rolling W."/>
            <person name="Curaba J."/>
            <person name="Simon P."/>
        </authorList>
    </citation>
    <scope>NUCLEOTIDE SEQUENCE</scope>
    <source>
        <tissue evidence="3">Leaf</tissue>
    </source>
</reference>
<dbReference type="SUPFAM" id="SSF47923">
    <property type="entry name" value="Ypt/Rab-GAP domain of gyp1p"/>
    <property type="match status" value="2"/>
</dbReference>
<dbReference type="Gene3D" id="1.10.8.270">
    <property type="entry name" value="putative rabgap domain of human tbc1 domain family member 14 like domains"/>
    <property type="match status" value="1"/>
</dbReference>
<dbReference type="SMART" id="SM00164">
    <property type="entry name" value="TBC"/>
    <property type="match status" value="1"/>
</dbReference>
<dbReference type="InterPro" id="IPR000195">
    <property type="entry name" value="Rab-GAP-TBC_dom"/>
</dbReference>
<dbReference type="EMBL" id="CP093349">
    <property type="protein sequence ID" value="WOH08254.1"/>
    <property type="molecule type" value="Genomic_DNA"/>
</dbReference>
<name>A0AAF1B6C9_DAUCS</name>
<evidence type="ECO:0000313" key="4">
    <source>
        <dbReference type="Proteomes" id="UP000077755"/>
    </source>
</evidence>
<feature type="compositionally biased region" description="Basic and acidic residues" evidence="1">
    <location>
        <begin position="49"/>
        <end position="60"/>
    </location>
</feature>
<dbReference type="FunFam" id="1.10.472.80:FF:000009">
    <property type="entry name" value="TBC1 domain family member 13"/>
    <property type="match status" value="1"/>
</dbReference>
<dbReference type="GO" id="GO:0006886">
    <property type="term" value="P:intracellular protein transport"/>
    <property type="evidence" value="ECO:0007669"/>
    <property type="project" value="TreeGrafter"/>
</dbReference>
<reference evidence="3" key="1">
    <citation type="journal article" date="2016" name="Nat. Genet.">
        <title>A high-quality carrot genome assembly provides new insights into carotenoid accumulation and asterid genome evolution.</title>
        <authorList>
            <person name="Iorizzo M."/>
            <person name="Ellison S."/>
            <person name="Senalik D."/>
            <person name="Zeng P."/>
            <person name="Satapoomin P."/>
            <person name="Huang J."/>
            <person name="Bowman M."/>
            <person name="Iovene M."/>
            <person name="Sanseverino W."/>
            <person name="Cavagnaro P."/>
            <person name="Yildiz M."/>
            <person name="Macko-Podgorni A."/>
            <person name="Moranska E."/>
            <person name="Grzebelus E."/>
            <person name="Grzebelus D."/>
            <person name="Ashrafi H."/>
            <person name="Zheng Z."/>
            <person name="Cheng S."/>
            <person name="Spooner D."/>
            <person name="Van Deynze A."/>
            <person name="Simon P."/>
        </authorList>
    </citation>
    <scope>NUCLEOTIDE SEQUENCE</scope>
    <source>
        <tissue evidence="3">Leaf</tissue>
    </source>
</reference>
<protein>
    <recommendedName>
        <fullName evidence="2">Rab-GAP TBC domain-containing protein</fullName>
    </recommendedName>
</protein>
<feature type="region of interest" description="Disordered" evidence="1">
    <location>
        <begin position="1"/>
        <end position="86"/>
    </location>
</feature>
<evidence type="ECO:0000313" key="3">
    <source>
        <dbReference type="EMBL" id="WOH08254.1"/>
    </source>
</evidence>
<gene>
    <name evidence="3" type="ORF">DCAR_0727692</name>
</gene>
<dbReference type="Gene3D" id="1.10.472.80">
    <property type="entry name" value="Ypt/Rab-GAP domain of gyp1p, domain 3"/>
    <property type="match status" value="1"/>
</dbReference>
<keyword evidence="4" id="KW-1185">Reference proteome</keyword>
<feature type="compositionally biased region" description="Pro residues" evidence="1">
    <location>
        <begin position="18"/>
        <end position="32"/>
    </location>
</feature>
<dbReference type="PANTHER" id="PTHR22957">
    <property type="entry name" value="TBC1 DOMAIN FAMILY MEMBER GTPASE-ACTIVATING PROTEIN"/>
    <property type="match status" value="1"/>
</dbReference>
<dbReference type="PROSITE" id="PS50086">
    <property type="entry name" value="TBC_RABGAP"/>
    <property type="match status" value="1"/>
</dbReference>
<sequence length="442" mass="49868">MVKKQVPDWLNSSLWSSNPPPPPPRQPSPPPSSSVVRKPVVPAPIKPPEPVKVEARDPLRDGVSSSGSDHDYSGAPSPSSSSTLEDVSKQALLLQEISNKLISMSELRRLASQGIPDGAGVRSTVWKLLLGYLPNDRGLWPSELAKKRSQYKNFKDELLMNPSEIARKKDNSISVDHDEPRTESKGLLSRSKITQDEHPLSLGTTSAWNKFFQDTEIIEQIDRDVMRTHPDLHFFSGDTPFAKSNQEALRSILIIFAKLNPGIRYVQGMNEVLAPLFYVFRNDPIEENASNAEADTFFCFVELISGFRDNFCQQLDNSVVGIRSTITKLSQLLKEHDEELWRHLEVTTKVNPQFYAFRWITLLLTQEFTFADSLHIWDTLLSDPEGPQETLLRVCCAMLILVRRRLLAGDFTSNLKLLQNYPSTNISHLLYVANKLRSHPVG</sequence>
<dbReference type="InterPro" id="IPR035969">
    <property type="entry name" value="Rab-GAP_TBC_sf"/>
</dbReference>
<evidence type="ECO:0000259" key="2">
    <source>
        <dbReference type="PROSITE" id="PS50086"/>
    </source>
</evidence>
<dbReference type="Pfam" id="PF00566">
    <property type="entry name" value="RabGAP-TBC"/>
    <property type="match status" value="1"/>
</dbReference>
<feature type="domain" description="Rab-GAP TBC" evidence="2">
    <location>
        <begin position="116"/>
        <end position="384"/>
    </location>
</feature>
<dbReference type="Proteomes" id="UP000077755">
    <property type="component" value="Chromosome 7"/>
</dbReference>
<dbReference type="PANTHER" id="PTHR22957:SF27">
    <property type="entry name" value="TBC1 DOMAIN FAMILY MEMBER 13"/>
    <property type="match status" value="1"/>
</dbReference>
<dbReference type="FunFam" id="1.10.8.270:FF:000024">
    <property type="entry name" value="TBC1 domain family member 13"/>
    <property type="match status" value="1"/>
</dbReference>
<dbReference type="GO" id="GO:0005096">
    <property type="term" value="F:GTPase activator activity"/>
    <property type="evidence" value="ECO:0007669"/>
    <property type="project" value="TreeGrafter"/>
</dbReference>
<evidence type="ECO:0000256" key="1">
    <source>
        <dbReference type="SAM" id="MobiDB-lite"/>
    </source>
</evidence>